<sequence>MSLHLRDTPDPSSRTASFTPIVEPFLQTRLDSSPFFSQISFEILDIDPAYNHGFYSSEGSSPPLFPTLLAQSYDTLRDLSLHETRFDRFEQFAAIIESLTCLRHLTLRRVWYLDHTLPIARNSTLSYGSQSPAGLVTSTSLTSIHGRTAVDDALVVKFLLSRLATPRFSTIRLESMIFYNTELALLGAVQPEELQHLSVNEHIIRYILAVIPRFVDLRTLRITMPRGDKHRMRAFYEVLEAITSRHVREVSLRWNTCNFARNPDPGAFDEPDWRRIQHIFGQERFPLLVRIGITVTSMGKKAVEKLGRLMPDLHERGLLFVSLTEPPMYDMF</sequence>
<comment type="caution">
    <text evidence="1">The sequence shown here is derived from an EMBL/GenBank/DDBJ whole genome shotgun (WGS) entry which is preliminary data.</text>
</comment>
<name>A0ABR3IWP0_9AGAR</name>
<proteinExistence type="predicted"/>
<dbReference type="Proteomes" id="UP001556367">
    <property type="component" value="Unassembled WGS sequence"/>
</dbReference>
<protein>
    <submittedName>
        <fullName evidence="1">Uncharacterized protein</fullName>
    </submittedName>
</protein>
<dbReference type="EMBL" id="JASNQZ010000015">
    <property type="protein sequence ID" value="KAL0947721.1"/>
    <property type="molecule type" value="Genomic_DNA"/>
</dbReference>
<evidence type="ECO:0000313" key="2">
    <source>
        <dbReference type="Proteomes" id="UP001556367"/>
    </source>
</evidence>
<accession>A0ABR3IWP0</accession>
<gene>
    <name evidence="1" type="ORF">HGRIS_013806</name>
</gene>
<organism evidence="1 2">
    <name type="scientific">Hohenbuehelia grisea</name>
    <dbReference type="NCBI Taxonomy" id="104357"/>
    <lineage>
        <taxon>Eukaryota</taxon>
        <taxon>Fungi</taxon>
        <taxon>Dikarya</taxon>
        <taxon>Basidiomycota</taxon>
        <taxon>Agaricomycotina</taxon>
        <taxon>Agaricomycetes</taxon>
        <taxon>Agaricomycetidae</taxon>
        <taxon>Agaricales</taxon>
        <taxon>Pleurotineae</taxon>
        <taxon>Pleurotaceae</taxon>
        <taxon>Hohenbuehelia</taxon>
    </lineage>
</organism>
<evidence type="ECO:0000313" key="1">
    <source>
        <dbReference type="EMBL" id="KAL0947721.1"/>
    </source>
</evidence>
<keyword evidence="2" id="KW-1185">Reference proteome</keyword>
<reference evidence="2" key="1">
    <citation type="submission" date="2024-06" db="EMBL/GenBank/DDBJ databases">
        <title>Multi-omics analyses provide insights into the biosynthesis of the anticancer antibiotic pleurotin in Hohenbuehelia grisea.</title>
        <authorList>
            <person name="Weaver J.A."/>
            <person name="Alberti F."/>
        </authorList>
    </citation>
    <scope>NUCLEOTIDE SEQUENCE [LARGE SCALE GENOMIC DNA]</scope>
    <source>
        <strain evidence="2">T-177</strain>
    </source>
</reference>